<evidence type="ECO:0000313" key="27">
    <source>
        <dbReference type="EMBL" id="NKY54340.1"/>
    </source>
</evidence>
<comment type="catalytic activity">
    <reaction evidence="21">
        <text>decanoyl-CoA + H2O = decanoate + CoA + H(+)</text>
        <dbReference type="Rhea" id="RHEA:40059"/>
        <dbReference type="ChEBI" id="CHEBI:15377"/>
        <dbReference type="ChEBI" id="CHEBI:15378"/>
        <dbReference type="ChEBI" id="CHEBI:27689"/>
        <dbReference type="ChEBI" id="CHEBI:57287"/>
        <dbReference type="ChEBI" id="CHEBI:61430"/>
    </reaction>
    <physiologicalReaction direction="left-to-right" evidence="21">
        <dbReference type="Rhea" id="RHEA:40060"/>
    </physiologicalReaction>
</comment>
<keyword evidence="28" id="KW-1185">Reference proteome</keyword>
<dbReference type="CDD" id="cd03443">
    <property type="entry name" value="PaaI_thioesterase"/>
    <property type="match status" value="1"/>
</dbReference>
<evidence type="ECO:0000256" key="3">
    <source>
        <dbReference type="ARBA" id="ARBA00004632"/>
    </source>
</evidence>
<dbReference type="GO" id="GO:0016020">
    <property type="term" value="C:membrane"/>
    <property type="evidence" value="ECO:0007669"/>
    <property type="project" value="UniProtKB-SubCell"/>
</dbReference>
<organism evidence="27 28">
    <name type="scientific">Nocardia vermiculata</name>
    <dbReference type="NCBI Taxonomy" id="257274"/>
    <lineage>
        <taxon>Bacteria</taxon>
        <taxon>Bacillati</taxon>
        <taxon>Actinomycetota</taxon>
        <taxon>Actinomycetes</taxon>
        <taxon>Mycobacteriales</taxon>
        <taxon>Nocardiaceae</taxon>
        <taxon>Nocardia</taxon>
    </lineage>
</organism>
<evidence type="ECO:0000256" key="5">
    <source>
        <dbReference type="ARBA" id="ARBA00022490"/>
    </source>
</evidence>
<keyword evidence="8" id="KW-0276">Fatty acid metabolism</keyword>
<comment type="similarity">
    <text evidence="15">Belongs to the THEM4/THEM5 thioesterase family.</text>
</comment>
<evidence type="ECO:0000256" key="22">
    <source>
        <dbReference type="ARBA" id="ARBA00048074"/>
    </source>
</evidence>
<comment type="catalytic activity">
    <reaction evidence="23">
        <text>tetradecanoyl-CoA + H2O = tetradecanoate + CoA + H(+)</text>
        <dbReference type="Rhea" id="RHEA:40119"/>
        <dbReference type="ChEBI" id="CHEBI:15377"/>
        <dbReference type="ChEBI" id="CHEBI:15378"/>
        <dbReference type="ChEBI" id="CHEBI:30807"/>
        <dbReference type="ChEBI" id="CHEBI:57287"/>
        <dbReference type="ChEBI" id="CHEBI:57385"/>
    </reaction>
    <physiologicalReaction direction="left-to-right" evidence="23">
        <dbReference type="Rhea" id="RHEA:40120"/>
    </physiologicalReaction>
</comment>
<keyword evidence="9" id="KW-0809">Transit peptide</keyword>
<dbReference type="Proteomes" id="UP000565711">
    <property type="component" value="Unassembled WGS sequence"/>
</dbReference>
<evidence type="ECO:0000256" key="6">
    <source>
        <dbReference type="ARBA" id="ARBA00022703"/>
    </source>
</evidence>
<evidence type="ECO:0000256" key="14">
    <source>
        <dbReference type="ARBA" id="ARBA00037002"/>
    </source>
</evidence>
<evidence type="ECO:0000259" key="25">
    <source>
        <dbReference type="Pfam" id="PF03061"/>
    </source>
</evidence>
<dbReference type="PANTHER" id="PTHR12418:SF19">
    <property type="entry name" value="ACYL-COENZYME A THIOESTERASE THEM4"/>
    <property type="match status" value="1"/>
</dbReference>
<keyword evidence="7" id="KW-0378">Hydrolase</keyword>
<dbReference type="Pfam" id="PF20859">
    <property type="entry name" value="RHA1_ro05818_N"/>
    <property type="match status" value="1"/>
</dbReference>
<evidence type="ECO:0000256" key="19">
    <source>
        <dbReference type="ARBA" id="ARBA00047588"/>
    </source>
</evidence>
<evidence type="ECO:0000256" key="9">
    <source>
        <dbReference type="ARBA" id="ARBA00022946"/>
    </source>
</evidence>
<dbReference type="SUPFAM" id="SSF54637">
    <property type="entry name" value="Thioesterase/thiol ester dehydrase-isomerase"/>
    <property type="match status" value="1"/>
</dbReference>
<comment type="caution">
    <text evidence="27">The sequence shown here is derived from an EMBL/GenBank/DDBJ whole genome shotgun (WGS) entry which is preliminary data.</text>
</comment>
<dbReference type="PANTHER" id="PTHR12418">
    <property type="entry name" value="ACYL-COENZYME A THIOESTERASE THEM4"/>
    <property type="match status" value="1"/>
</dbReference>
<feature type="region of interest" description="Disordered" evidence="24">
    <location>
        <begin position="1"/>
        <end position="23"/>
    </location>
</feature>
<evidence type="ECO:0000256" key="1">
    <source>
        <dbReference type="ARBA" id="ARBA00004170"/>
    </source>
</evidence>
<keyword evidence="6" id="KW-0053">Apoptosis</keyword>
<evidence type="ECO:0000256" key="18">
    <source>
        <dbReference type="ARBA" id="ARBA00043210"/>
    </source>
</evidence>
<dbReference type="GO" id="GO:0016787">
    <property type="term" value="F:hydrolase activity"/>
    <property type="evidence" value="ECO:0007669"/>
    <property type="project" value="UniProtKB-KW"/>
</dbReference>
<dbReference type="InterPro" id="IPR006683">
    <property type="entry name" value="Thioestr_dom"/>
</dbReference>
<comment type="catalytic activity">
    <reaction evidence="22">
        <text>dodecanoyl-CoA + H2O = dodecanoate + CoA + H(+)</text>
        <dbReference type="Rhea" id="RHEA:30135"/>
        <dbReference type="ChEBI" id="CHEBI:15377"/>
        <dbReference type="ChEBI" id="CHEBI:15378"/>
        <dbReference type="ChEBI" id="CHEBI:18262"/>
        <dbReference type="ChEBI" id="CHEBI:57287"/>
        <dbReference type="ChEBI" id="CHEBI:57375"/>
    </reaction>
    <physiologicalReaction direction="left-to-right" evidence="22">
        <dbReference type="Rhea" id="RHEA:30136"/>
    </physiologicalReaction>
</comment>
<evidence type="ECO:0000256" key="20">
    <source>
        <dbReference type="ARBA" id="ARBA00047734"/>
    </source>
</evidence>
<dbReference type="RefSeq" id="WP_067881123.1">
    <property type="nucleotide sequence ID" value="NZ_JAAXOP010000028.1"/>
</dbReference>
<dbReference type="EC" id="3.1.2.2" evidence="16"/>
<evidence type="ECO:0000256" key="21">
    <source>
        <dbReference type="ARBA" id="ARBA00047969"/>
    </source>
</evidence>
<evidence type="ECO:0000256" key="7">
    <source>
        <dbReference type="ARBA" id="ARBA00022801"/>
    </source>
</evidence>
<keyword evidence="4" id="KW-1003">Cell membrane</keyword>
<dbReference type="GO" id="GO:0006631">
    <property type="term" value="P:fatty acid metabolic process"/>
    <property type="evidence" value="ECO:0007669"/>
    <property type="project" value="UniProtKB-KW"/>
</dbReference>
<keyword evidence="10" id="KW-0443">Lipid metabolism</keyword>
<keyword evidence="12" id="KW-0966">Cell projection</keyword>
<protein>
    <recommendedName>
        <fullName evidence="17">Acyl-coenzyme A thioesterase THEM4</fullName>
        <ecNumber evidence="16">3.1.2.2</ecNumber>
    </recommendedName>
    <alternativeName>
        <fullName evidence="18">Thioesterase superfamily member 4</fullName>
    </alternativeName>
</protein>
<evidence type="ECO:0000259" key="26">
    <source>
        <dbReference type="Pfam" id="PF20859"/>
    </source>
</evidence>
<gene>
    <name evidence="27" type="ORF">HGA08_29570</name>
</gene>
<feature type="domain" description="RHA1-ro05818 N-terminal helical" evidence="26">
    <location>
        <begin position="21"/>
        <end position="75"/>
    </location>
</feature>
<evidence type="ECO:0000256" key="24">
    <source>
        <dbReference type="SAM" id="MobiDB-lite"/>
    </source>
</evidence>
<dbReference type="InterPro" id="IPR052365">
    <property type="entry name" value="THEM4/THEM5_acyl-CoA_thioest"/>
</dbReference>
<evidence type="ECO:0000256" key="11">
    <source>
        <dbReference type="ARBA" id="ARBA00023136"/>
    </source>
</evidence>
<feature type="domain" description="Thioesterase" evidence="25">
    <location>
        <begin position="129"/>
        <end position="202"/>
    </location>
</feature>
<dbReference type="AlphaFoldDB" id="A0A846Y941"/>
<evidence type="ECO:0000256" key="15">
    <source>
        <dbReference type="ARBA" id="ARBA00038456"/>
    </source>
</evidence>
<comment type="catalytic activity">
    <reaction evidence="20">
        <text>hexadecanoyl-CoA + H2O = hexadecanoate + CoA + H(+)</text>
        <dbReference type="Rhea" id="RHEA:16645"/>
        <dbReference type="ChEBI" id="CHEBI:7896"/>
        <dbReference type="ChEBI" id="CHEBI:15377"/>
        <dbReference type="ChEBI" id="CHEBI:15378"/>
        <dbReference type="ChEBI" id="CHEBI:57287"/>
        <dbReference type="ChEBI" id="CHEBI:57379"/>
        <dbReference type="EC" id="3.1.2.2"/>
    </reaction>
    <physiologicalReaction direction="left-to-right" evidence="20">
        <dbReference type="Rhea" id="RHEA:16646"/>
    </physiologicalReaction>
</comment>
<dbReference type="Gene3D" id="3.10.129.10">
    <property type="entry name" value="Hotdog Thioesterase"/>
    <property type="match status" value="1"/>
</dbReference>
<evidence type="ECO:0000313" key="28">
    <source>
        <dbReference type="Proteomes" id="UP000565711"/>
    </source>
</evidence>
<evidence type="ECO:0000256" key="2">
    <source>
        <dbReference type="ARBA" id="ARBA00004496"/>
    </source>
</evidence>
<sequence length="218" mass="23032">MSHEPNVRPTLATAPPDSIITSSPRALPVDRATAAVRRVMDALMRTDHASAELDRVAAELDAVADHLDEHAGTIEQRLIEMWRGDGITRHDPVTGMENPIAPPLTLTGRADGSVDGVVILGLPYQGPPGYVHGGVAAQLLDHTFGVANGWAGSSGATAQLNVRYHRPTPLFVPLTVSARTESVSGSKINTAGDIRTADGTVCVSAEGLFIARMLPRPR</sequence>
<dbReference type="InterPro" id="IPR048654">
    <property type="entry name" value="RHA1_ro05818_N"/>
</dbReference>
<accession>A0A846Y941</accession>
<evidence type="ECO:0000256" key="4">
    <source>
        <dbReference type="ARBA" id="ARBA00022475"/>
    </source>
</evidence>
<dbReference type="Gene3D" id="1.20.58.350">
    <property type="entry name" value="Thioesterase/thiol ester dehydrase-isomerase"/>
    <property type="match status" value="1"/>
</dbReference>
<comment type="subcellular location">
    <subcellularLocation>
        <location evidence="3">Cell projection</location>
        <location evidence="3">Ruffle membrane</location>
    </subcellularLocation>
    <subcellularLocation>
        <location evidence="2">Cytoplasm</location>
    </subcellularLocation>
    <subcellularLocation>
        <location evidence="1">Membrane</location>
        <topology evidence="1">Peripheral membrane protein</topology>
    </subcellularLocation>
</comment>
<evidence type="ECO:0000256" key="12">
    <source>
        <dbReference type="ARBA" id="ARBA00023273"/>
    </source>
</evidence>
<evidence type="ECO:0000256" key="23">
    <source>
        <dbReference type="ARBA" id="ARBA00048180"/>
    </source>
</evidence>
<name>A0A846Y941_9NOCA</name>
<dbReference type="Pfam" id="PF03061">
    <property type="entry name" value="4HBT"/>
    <property type="match status" value="1"/>
</dbReference>
<dbReference type="InterPro" id="IPR029069">
    <property type="entry name" value="HotDog_dom_sf"/>
</dbReference>
<evidence type="ECO:0000256" key="10">
    <source>
        <dbReference type="ARBA" id="ARBA00023098"/>
    </source>
</evidence>
<reference evidence="27 28" key="1">
    <citation type="submission" date="2020-04" db="EMBL/GenBank/DDBJ databases">
        <title>MicrobeNet Type strains.</title>
        <authorList>
            <person name="Nicholson A.C."/>
        </authorList>
    </citation>
    <scope>NUCLEOTIDE SEQUENCE [LARGE SCALE GENOMIC DNA]</scope>
    <source>
        <strain evidence="27 28">JCM 12354</strain>
    </source>
</reference>
<evidence type="ECO:0000256" key="13">
    <source>
        <dbReference type="ARBA" id="ARBA00035852"/>
    </source>
</evidence>
<comment type="catalytic activity">
    <reaction evidence="19">
        <text>octanoyl-CoA + H2O = octanoate + CoA + H(+)</text>
        <dbReference type="Rhea" id="RHEA:30143"/>
        <dbReference type="ChEBI" id="CHEBI:15377"/>
        <dbReference type="ChEBI" id="CHEBI:15378"/>
        <dbReference type="ChEBI" id="CHEBI:25646"/>
        <dbReference type="ChEBI" id="CHEBI:57287"/>
        <dbReference type="ChEBI" id="CHEBI:57386"/>
    </reaction>
    <physiologicalReaction direction="left-to-right" evidence="19">
        <dbReference type="Rhea" id="RHEA:30144"/>
    </physiologicalReaction>
</comment>
<dbReference type="GO" id="GO:0005737">
    <property type="term" value="C:cytoplasm"/>
    <property type="evidence" value="ECO:0007669"/>
    <property type="project" value="UniProtKB-SubCell"/>
</dbReference>
<evidence type="ECO:0000256" key="8">
    <source>
        <dbReference type="ARBA" id="ARBA00022832"/>
    </source>
</evidence>
<keyword evidence="5" id="KW-0963">Cytoplasm</keyword>
<evidence type="ECO:0000256" key="16">
    <source>
        <dbReference type="ARBA" id="ARBA00038848"/>
    </source>
</evidence>
<evidence type="ECO:0000256" key="17">
    <source>
        <dbReference type="ARBA" id="ARBA00040123"/>
    </source>
</evidence>
<comment type="catalytic activity">
    <reaction evidence="13">
        <text>(5Z,8Z,11Z,14Z)-eicosatetraenoyl-CoA + H2O = (5Z,8Z,11Z,14Z)-eicosatetraenoate + CoA + H(+)</text>
        <dbReference type="Rhea" id="RHEA:40151"/>
        <dbReference type="ChEBI" id="CHEBI:15377"/>
        <dbReference type="ChEBI" id="CHEBI:15378"/>
        <dbReference type="ChEBI" id="CHEBI:32395"/>
        <dbReference type="ChEBI" id="CHEBI:57287"/>
        <dbReference type="ChEBI" id="CHEBI:57368"/>
    </reaction>
    <physiologicalReaction direction="left-to-right" evidence="13">
        <dbReference type="Rhea" id="RHEA:40152"/>
    </physiologicalReaction>
</comment>
<comment type="catalytic activity">
    <reaction evidence="14">
        <text>(9Z)-octadecenoyl-CoA + H2O = (9Z)-octadecenoate + CoA + H(+)</text>
        <dbReference type="Rhea" id="RHEA:40139"/>
        <dbReference type="ChEBI" id="CHEBI:15377"/>
        <dbReference type="ChEBI" id="CHEBI:15378"/>
        <dbReference type="ChEBI" id="CHEBI:30823"/>
        <dbReference type="ChEBI" id="CHEBI:57287"/>
        <dbReference type="ChEBI" id="CHEBI:57387"/>
    </reaction>
    <physiologicalReaction direction="left-to-right" evidence="14">
        <dbReference type="Rhea" id="RHEA:40140"/>
    </physiologicalReaction>
</comment>
<dbReference type="EMBL" id="JAAXOP010000028">
    <property type="protein sequence ID" value="NKY54340.1"/>
    <property type="molecule type" value="Genomic_DNA"/>
</dbReference>
<proteinExistence type="inferred from homology"/>
<keyword evidence="11" id="KW-0472">Membrane</keyword>